<reference evidence="1 2" key="1">
    <citation type="submission" date="2018-06" db="EMBL/GenBank/DDBJ databases">
        <title>Combined omics and stable isotope probing to characterize newly discovered Mariana Back-Arc vent microbial communities.</title>
        <authorList>
            <person name="Trembath-Reichert E."/>
            <person name="Huber J.A."/>
        </authorList>
    </citation>
    <scope>NUCLEOTIDE SEQUENCE [LARGE SCALE GENOMIC DNA]</scope>
    <source>
        <strain evidence="1">MAG 63_2</strain>
    </source>
</reference>
<comment type="caution">
    <text evidence="1">The sequence shown here is derived from an EMBL/GenBank/DDBJ whole genome shotgun (WGS) entry which is preliminary data.</text>
</comment>
<dbReference type="Proteomes" id="UP000286732">
    <property type="component" value="Unassembled WGS sequence"/>
</dbReference>
<proteinExistence type="predicted"/>
<evidence type="ECO:0000313" key="2">
    <source>
        <dbReference type="Proteomes" id="UP000286732"/>
    </source>
</evidence>
<feature type="non-terminal residue" evidence="1">
    <location>
        <position position="208"/>
    </location>
</feature>
<dbReference type="EMBL" id="QNZM01000171">
    <property type="protein sequence ID" value="RTZ80343.1"/>
    <property type="molecule type" value="Genomic_DNA"/>
</dbReference>
<sequence>MFLVFHGVLIVISTQLLSAESHFKTQAPHYKIDISYDHDKTLLVGKMQVRFTRNAYPTHELLFSLPVNRFNYPDERGTRKHKIVPVFSLRRFQDNLEDPKTPTGFSTGSLKINSVSAFTQNQSVEKHPLKYSLEPNPDLEVGYSTSNGLLRILLPKNLLDTKNFPGESTVLIEFSTIFPEHAQEGAVNGMLLTVNWHPKLLTWNEKPG</sequence>
<evidence type="ECO:0000313" key="1">
    <source>
        <dbReference type="EMBL" id="RTZ80343.1"/>
    </source>
</evidence>
<dbReference type="AlphaFoldDB" id="A0A432GA73"/>
<organism evidence="1 2">
    <name type="scientific">SAR324 cluster bacterium</name>
    <dbReference type="NCBI Taxonomy" id="2024889"/>
    <lineage>
        <taxon>Bacteria</taxon>
        <taxon>Deltaproteobacteria</taxon>
        <taxon>SAR324 cluster</taxon>
    </lineage>
</organism>
<protein>
    <submittedName>
        <fullName evidence="1">Uncharacterized protein</fullName>
    </submittedName>
</protein>
<accession>A0A432GA73</accession>
<name>A0A432GA73_9DELT</name>
<gene>
    <name evidence="1" type="ORF">DSY98_04440</name>
</gene>